<organism evidence="3 4">
    <name type="scientific">Halorubrum tebenquichense DSM 14210</name>
    <dbReference type="NCBI Taxonomy" id="1227485"/>
    <lineage>
        <taxon>Archaea</taxon>
        <taxon>Methanobacteriati</taxon>
        <taxon>Methanobacteriota</taxon>
        <taxon>Stenosarchaea group</taxon>
        <taxon>Halobacteria</taxon>
        <taxon>Halobacteriales</taxon>
        <taxon>Haloferacaceae</taxon>
        <taxon>Halorubrum</taxon>
    </lineage>
</organism>
<dbReference type="Gene3D" id="3.40.50.10260">
    <property type="entry name" value="YjeF N-terminal domain"/>
    <property type="match status" value="1"/>
</dbReference>
<name>M0DEM8_9EURY</name>
<gene>
    <name evidence="1" type="primary">nnrE</name>
    <name evidence="3" type="ORF">C472_14782</name>
</gene>
<feature type="binding site" evidence="1">
    <location>
        <position position="171"/>
    </location>
    <ligand>
        <name>(6S)-NADPHX</name>
        <dbReference type="ChEBI" id="CHEBI:64076"/>
    </ligand>
</feature>
<dbReference type="GO" id="GO:0031087">
    <property type="term" value="P:deadenylation-independent decapping of nuclear-transcribed mRNA"/>
    <property type="evidence" value="ECO:0007669"/>
    <property type="project" value="TreeGrafter"/>
</dbReference>
<dbReference type="GO" id="GO:0052856">
    <property type="term" value="F:NAD(P)HX epimerase activity"/>
    <property type="evidence" value="ECO:0007669"/>
    <property type="project" value="UniProtKB-UniRule"/>
</dbReference>
<dbReference type="NCBIfam" id="TIGR00197">
    <property type="entry name" value="yjeF_nterm"/>
    <property type="match status" value="1"/>
</dbReference>
<dbReference type="PANTHER" id="PTHR13612">
    <property type="entry name" value="ENHANCER OF MRNA-DECAPPING PROTEIN 3"/>
    <property type="match status" value="1"/>
</dbReference>
<protein>
    <recommendedName>
        <fullName evidence="1">NAD(P)H-hydrate epimerase</fullName>
        <ecNumber evidence="1">5.1.99.6</ecNumber>
    </recommendedName>
    <alternativeName>
        <fullName evidence="1">NAD(P)HX epimerase</fullName>
    </alternativeName>
</protein>
<dbReference type="InterPro" id="IPR036652">
    <property type="entry name" value="YjeF_N_dom_sf"/>
</dbReference>
<dbReference type="HAMAP" id="MF_01966">
    <property type="entry name" value="NADHX_epimerase"/>
    <property type="match status" value="1"/>
</dbReference>
<comment type="similarity">
    <text evidence="1">Belongs to the NnrE/AIBP family.</text>
</comment>
<comment type="catalytic activity">
    <reaction evidence="1">
        <text>(6R)-NADHX = (6S)-NADHX</text>
        <dbReference type="Rhea" id="RHEA:32215"/>
        <dbReference type="ChEBI" id="CHEBI:64074"/>
        <dbReference type="ChEBI" id="CHEBI:64075"/>
        <dbReference type="EC" id="5.1.99.6"/>
    </reaction>
</comment>
<dbReference type="AlphaFoldDB" id="M0DEM8"/>
<feature type="binding site" evidence="1">
    <location>
        <begin position="142"/>
        <end position="148"/>
    </location>
    <ligand>
        <name>(6S)-NADPHX</name>
        <dbReference type="ChEBI" id="CHEBI:64076"/>
    </ligand>
</feature>
<proteinExistence type="inferred from homology"/>
<comment type="function">
    <text evidence="1">Catalyzes the epimerization of the S- and R-forms of NAD(P)HX, a damaged form of NAD(P)H that is a result of enzymatic or heat-dependent hydration. This is a prerequisite for the S-specific NAD(P)H-hydrate dehydratase to allow the repair of both epimers of NAD(P)HX.</text>
</comment>
<keyword evidence="4" id="KW-1185">Reference proteome</keyword>
<dbReference type="GO" id="GO:0000166">
    <property type="term" value="F:nucleotide binding"/>
    <property type="evidence" value="ECO:0007669"/>
    <property type="project" value="UniProtKB-KW"/>
</dbReference>
<keyword evidence="1" id="KW-0521">NADP</keyword>
<dbReference type="EMBL" id="AOJD01000077">
    <property type="protein sequence ID" value="ELZ33187.1"/>
    <property type="molecule type" value="Genomic_DNA"/>
</dbReference>
<dbReference type="Pfam" id="PF03853">
    <property type="entry name" value="YjeF_N"/>
    <property type="match status" value="1"/>
</dbReference>
<dbReference type="GO" id="GO:0046872">
    <property type="term" value="F:metal ion binding"/>
    <property type="evidence" value="ECO:0007669"/>
    <property type="project" value="UniProtKB-KW"/>
</dbReference>
<evidence type="ECO:0000259" key="2">
    <source>
        <dbReference type="PROSITE" id="PS51385"/>
    </source>
</evidence>
<keyword evidence="1" id="KW-0547">Nucleotide-binding</keyword>
<comment type="caution">
    <text evidence="3">The sequence shown here is derived from an EMBL/GenBank/DDBJ whole genome shotgun (WGS) entry which is preliminary data.</text>
</comment>
<keyword evidence="1" id="KW-0413">Isomerase</keyword>
<dbReference type="PATRIC" id="fig|1227485.3.peg.2907"/>
<evidence type="ECO:0000256" key="1">
    <source>
        <dbReference type="HAMAP-Rule" id="MF_01966"/>
    </source>
</evidence>
<feature type="domain" description="YjeF N-terminal" evidence="2">
    <location>
        <begin position="22"/>
        <end position="223"/>
    </location>
</feature>
<keyword evidence="1" id="KW-0479">Metal-binding</keyword>
<dbReference type="GO" id="GO:0003729">
    <property type="term" value="F:mRNA binding"/>
    <property type="evidence" value="ECO:0007669"/>
    <property type="project" value="TreeGrafter"/>
</dbReference>
<dbReference type="RefSeq" id="WP_006630595.1">
    <property type="nucleotide sequence ID" value="NZ_AOJD01000077.1"/>
</dbReference>
<dbReference type="PROSITE" id="PS51385">
    <property type="entry name" value="YJEF_N"/>
    <property type="match status" value="1"/>
</dbReference>
<comment type="catalytic activity">
    <reaction evidence="1">
        <text>(6R)-NADPHX = (6S)-NADPHX</text>
        <dbReference type="Rhea" id="RHEA:32227"/>
        <dbReference type="ChEBI" id="CHEBI:64076"/>
        <dbReference type="ChEBI" id="CHEBI:64077"/>
        <dbReference type="EC" id="5.1.99.6"/>
    </reaction>
</comment>
<comment type="caution">
    <text evidence="1">Lacks conserved residue(s) required for the propagation of feature annotation.</text>
</comment>
<dbReference type="Proteomes" id="UP000011523">
    <property type="component" value="Unassembled WGS sequence"/>
</dbReference>
<feature type="binding site" evidence="1">
    <location>
        <position position="70"/>
    </location>
    <ligand>
        <name>K(+)</name>
        <dbReference type="ChEBI" id="CHEBI:29103"/>
    </ligand>
</feature>
<keyword evidence="1" id="KW-0520">NAD</keyword>
<feature type="binding site" evidence="1">
    <location>
        <position position="174"/>
    </location>
    <ligand>
        <name>K(+)</name>
        <dbReference type="ChEBI" id="CHEBI:29103"/>
    </ligand>
</feature>
<dbReference type="GO" id="GO:0000932">
    <property type="term" value="C:P-body"/>
    <property type="evidence" value="ECO:0007669"/>
    <property type="project" value="TreeGrafter"/>
</dbReference>
<evidence type="ECO:0000313" key="4">
    <source>
        <dbReference type="Proteomes" id="UP000011523"/>
    </source>
</evidence>
<evidence type="ECO:0000313" key="3">
    <source>
        <dbReference type="EMBL" id="ELZ33187.1"/>
    </source>
</evidence>
<sequence>MDEMLFVGPTGRRVPAVTAEEMRAVDRVAVEEVGLDLPRMMEHAGRGLAEAVLDRRENGPVTILASNGGNGGGGLACARHLANRDLPVRIVLDRDPADIDGVTAEQLRILKATDVPIETGGGGSSFDVDAPLDGVVVDALIGYGLSGAPRGPVAELVDAASDAAGTVVSLDVPSGVDATTGEAPGAAVDPDLIATLALPKTGLAAVSGDLLLVDLSIPATVYDRVGVEYEAPFGDEFAVPLSRA</sequence>
<feature type="binding site" evidence="1">
    <location>
        <position position="138"/>
    </location>
    <ligand>
        <name>K(+)</name>
        <dbReference type="ChEBI" id="CHEBI:29103"/>
    </ligand>
</feature>
<feature type="binding site" evidence="1">
    <location>
        <begin position="69"/>
        <end position="73"/>
    </location>
    <ligand>
        <name>(6S)-NADPHX</name>
        <dbReference type="ChEBI" id="CHEBI:64076"/>
    </ligand>
</feature>
<dbReference type="InterPro" id="IPR004443">
    <property type="entry name" value="YjeF_N_dom"/>
</dbReference>
<dbReference type="SUPFAM" id="SSF64153">
    <property type="entry name" value="YjeF N-terminal domain-like"/>
    <property type="match status" value="1"/>
</dbReference>
<comment type="cofactor">
    <cofactor evidence="1">
        <name>K(+)</name>
        <dbReference type="ChEBI" id="CHEBI:29103"/>
    </cofactor>
    <text evidence="1">Binds 1 potassium ion per subunit.</text>
</comment>
<dbReference type="EC" id="5.1.99.6" evidence="1"/>
<dbReference type="GO" id="GO:0033962">
    <property type="term" value="P:P-body assembly"/>
    <property type="evidence" value="ECO:0007669"/>
    <property type="project" value="TreeGrafter"/>
</dbReference>
<reference evidence="3 4" key="1">
    <citation type="journal article" date="2014" name="PLoS Genet.">
        <title>Phylogenetically driven sequencing of extremely halophilic archaea reveals strategies for static and dynamic osmo-response.</title>
        <authorList>
            <person name="Becker E.A."/>
            <person name="Seitzer P.M."/>
            <person name="Tritt A."/>
            <person name="Larsen D."/>
            <person name="Krusor M."/>
            <person name="Yao A.I."/>
            <person name="Wu D."/>
            <person name="Madern D."/>
            <person name="Eisen J.A."/>
            <person name="Darling A.E."/>
            <person name="Facciotti M.T."/>
        </authorList>
    </citation>
    <scope>NUCLEOTIDE SEQUENCE [LARGE SCALE GENOMIC DNA]</scope>
    <source>
        <strain evidence="3 4">DSM 14210</strain>
    </source>
</reference>
<dbReference type="PANTHER" id="PTHR13612:SF0">
    <property type="entry name" value="ENHANCER OF MRNA-DECAPPING PROTEIN 3"/>
    <property type="match status" value="1"/>
</dbReference>
<keyword evidence="1" id="KW-0630">Potassium</keyword>
<accession>M0DEM8</accession>